<keyword evidence="1" id="KW-0378">Hydrolase</keyword>
<dbReference type="InterPro" id="IPR050300">
    <property type="entry name" value="GDXG_lipolytic_enzyme"/>
</dbReference>
<evidence type="ECO:0000313" key="3">
    <source>
        <dbReference type="EMBL" id="GIH15191.1"/>
    </source>
</evidence>
<accession>A0A8J3VR49</accession>
<dbReference type="InterPro" id="IPR013094">
    <property type="entry name" value="AB_hydrolase_3"/>
</dbReference>
<name>A0A8J3VR49_9ACTN</name>
<dbReference type="PANTHER" id="PTHR48081:SF8">
    <property type="entry name" value="ALPHA_BETA HYDROLASE FOLD-3 DOMAIN-CONTAINING PROTEIN-RELATED"/>
    <property type="match status" value="1"/>
</dbReference>
<dbReference type="Gene3D" id="3.40.50.1820">
    <property type="entry name" value="alpha/beta hydrolase"/>
    <property type="match status" value="1"/>
</dbReference>
<comment type="caution">
    <text evidence="3">The sequence shown here is derived from an EMBL/GenBank/DDBJ whole genome shotgun (WGS) entry which is preliminary data.</text>
</comment>
<gene>
    <name evidence="3" type="primary">aes_2</name>
    <name evidence="3" type="ORF">Raf01_33630</name>
</gene>
<dbReference type="GO" id="GO:0016787">
    <property type="term" value="F:hydrolase activity"/>
    <property type="evidence" value="ECO:0007669"/>
    <property type="project" value="UniProtKB-KW"/>
</dbReference>
<sequence>MTTNWTVQARYVDPELAAMQVLSPRITLDNLAAAREMEQTLATQTTRRADDVDILELTGERRDGTALRMRLYRSARWHRSTLPVLLFIHGGSFVTGGLHSEDNRCIHYAREAQVAVVAVDYRLAPEHPFPAAIEDCQDALEWVVEHAPALGCDPSRVALGGLSAGGCLAAAMALWASEHPSISPVFLMLLFPVLDARLATASVNEFTDTPVLIADTVHRLWPLYLGETGHRAEPLSPLASPAGATDVSGFPPTLMITAQYDPLRDEGLAFATRLASAGVPVDLHHFGRGFHSFDSFDATRLGLECLDIQVRALQRALAP</sequence>
<dbReference type="AlphaFoldDB" id="A0A8J3VR49"/>
<evidence type="ECO:0000313" key="4">
    <source>
        <dbReference type="Proteomes" id="UP000642748"/>
    </source>
</evidence>
<dbReference type="Pfam" id="PF07859">
    <property type="entry name" value="Abhydrolase_3"/>
    <property type="match status" value="1"/>
</dbReference>
<reference evidence="3" key="1">
    <citation type="submission" date="2021-01" db="EMBL/GenBank/DDBJ databases">
        <title>Whole genome shotgun sequence of Rugosimonospora africana NBRC 104875.</title>
        <authorList>
            <person name="Komaki H."/>
            <person name="Tamura T."/>
        </authorList>
    </citation>
    <scope>NUCLEOTIDE SEQUENCE</scope>
    <source>
        <strain evidence="3">NBRC 104875</strain>
    </source>
</reference>
<dbReference type="Proteomes" id="UP000642748">
    <property type="component" value="Unassembled WGS sequence"/>
</dbReference>
<organism evidence="3 4">
    <name type="scientific">Rugosimonospora africana</name>
    <dbReference type="NCBI Taxonomy" id="556532"/>
    <lineage>
        <taxon>Bacteria</taxon>
        <taxon>Bacillati</taxon>
        <taxon>Actinomycetota</taxon>
        <taxon>Actinomycetes</taxon>
        <taxon>Micromonosporales</taxon>
        <taxon>Micromonosporaceae</taxon>
        <taxon>Rugosimonospora</taxon>
    </lineage>
</organism>
<dbReference type="EMBL" id="BONZ01000031">
    <property type="protein sequence ID" value="GIH15191.1"/>
    <property type="molecule type" value="Genomic_DNA"/>
</dbReference>
<dbReference type="RefSeq" id="WP_203918830.1">
    <property type="nucleotide sequence ID" value="NZ_BONZ01000031.1"/>
</dbReference>
<protein>
    <submittedName>
        <fullName evidence="3">Esterase</fullName>
    </submittedName>
</protein>
<dbReference type="SUPFAM" id="SSF53474">
    <property type="entry name" value="alpha/beta-Hydrolases"/>
    <property type="match status" value="1"/>
</dbReference>
<feature type="domain" description="Alpha/beta hydrolase fold-3" evidence="2">
    <location>
        <begin position="85"/>
        <end position="293"/>
    </location>
</feature>
<evidence type="ECO:0000259" key="2">
    <source>
        <dbReference type="Pfam" id="PF07859"/>
    </source>
</evidence>
<keyword evidence="4" id="KW-1185">Reference proteome</keyword>
<dbReference type="InterPro" id="IPR029058">
    <property type="entry name" value="AB_hydrolase_fold"/>
</dbReference>
<dbReference type="PANTHER" id="PTHR48081">
    <property type="entry name" value="AB HYDROLASE SUPERFAMILY PROTEIN C4A8.06C"/>
    <property type="match status" value="1"/>
</dbReference>
<evidence type="ECO:0000256" key="1">
    <source>
        <dbReference type="ARBA" id="ARBA00022801"/>
    </source>
</evidence>
<proteinExistence type="predicted"/>